<dbReference type="STRING" id="2748.CDIV41_320339"/>
<feature type="transmembrane region" description="Helical" evidence="1">
    <location>
        <begin position="120"/>
        <end position="145"/>
    </location>
</feature>
<evidence type="ECO:0000313" key="3">
    <source>
        <dbReference type="Proteomes" id="UP000297938"/>
    </source>
</evidence>
<evidence type="ECO:0000256" key="1">
    <source>
        <dbReference type="SAM" id="Phobius"/>
    </source>
</evidence>
<comment type="caution">
    <text evidence="2">The sequence shown here is derived from an EMBL/GenBank/DDBJ whole genome shotgun (WGS) entry which is preliminary data.</text>
</comment>
<organism evidence="2 3">
    <name type="scientific">Carnobacterium divergens</name>
    <name type="common">Lactobacillus divergens</name>
    <dbReference type="NCBI Taxonomy" id="2748"/>
    <lineage>
        <taxon>Bacteria</taxon>
        <taxon>Bacillati</taxon>
        <taxon>Bacillota</taxon>
        <taxon>Bacilli</taxon>
        <taxon>Lactobacillales</taxon>
        <taxon>Carnobacteriaceae</taxon>
        <taxon>Carnobacterium</taxon>
    </lineage>
</organism>
<feature type="transmembrane region" description="Helical" evidence="1">
    <location>
        <begin position="160"/>
        <end position="187"/>
    </location>
</feature>
<dbReference type="EMBL" id="NRPP01000017">
    <property type="protein sequence ID" value="TFJ24968.1"/>
    <property type="molecule type" value="Genomic_DNA"/>
</dbReference>
<name>A0A2R8A061_CARDV</name>
<dbReference type="GO" id="GO:0022857">
    <property type="term" value="F:transmembrane transporter activity"/>
    <property type="evidence" value="ECO:0007669"/>
    <property type="project" value="InterPro"/>
</dbReference>
<dbReference type="RefSeq" id="WP_074402740.1">
    <property type="nucleotide sequence ID" value="NZ_CBCPJQ010000001.1"/>
</dbReference>
<dbReference type="Gene3D" id="1.10.1760.20">
    <property type="match status" value="1"/>
</dbReference>
<dbReference type="Proteomes" id="UP000297938">
    <property type="component" value="Unassembled WGS sequence"/>
</dbReference>
<gene>
    <name evidence="2" type="ORF">CKN69_10110</name>
</gene>
<keyword evidence="1" id="KW-1133">Transmembrane helix</keyword>
<sequence>MLNQSKKTYQIAILGMLTAIVLIQNFVPVVGYIPIPPINPTIIHITVIIAALTLGYKNGMILGLVWGVACIIRAFTTPTSPLDILFFTNPVIAIVPRILVGFVAGYVYQLLKKTKLLDSFSMIISSVLASLTNTIFVLLFIYLFYRGEYASFLNVDQGKLIGIMGIIIITSGLAEAVAAGIIAPIVAKALKRFVPTKN</sequence>
<proteinExistence type="predicted"/>
<dbReference type="AlphaFoldDB" id="A0A2R8A061"/>
<dbReference type="InterPro" id="IPR024529">
    <property type="entry name" value="ECF_trnsprt_substrate-spec"/>
</dbReference>
<reference evidence="2 3" key="1">
    <citation type="journal article" date="2018" name="Int. J. Food Microbiol.">
        <title>Growth of Carnobacterium spp. isolated from chilled vacuum-packaged meat under relevant acidic conditions.</title>
        <authorList>
            <person name="Zhang P."/>
            <person name="Badoni M."/>
            <person name="Ganzle M."/>
            <person name="Yang X."/>
        </authorList>
    </citation>
    <scope>NUCLEOTIDE SEQUENCE [LARGE SCALE GENOMIC DNA]</scope>
    <source>
        <strain evidence="2 3">B2</strain>
    </source>
</reference>
<feature type="transmembrane region" description="Helical" evidence="1">
    <location>
        <begin position="84"/>
        <end position="108"/>
    </location>
</feature>
<feature type="transmembrane region" description="Helical" evidence="1">
    <location>
        <begin position="61"/>
        <end position="78"/>
    </location>
</feature>
<feature type="transmembrane region" description="Helical" evidence="1">
    <location>
        <begin position="12"/>
        <end position="32"/>
    </location>
</feature>
<keyword evidence="1" id="KW-0812">Transmembrane</keyword>
<evidence type="ECO:0000313" key="2">
    <source>
        <dbReference type="EMBL" id="TFJ24968.1"/>
    </source>
</evidence>
<dbReference type="Pfam" id="PF12822">
    <property type="entry name" value="ECF_trnsprt"/>
    <property type="match status" value="1"/>
</dbReference>
<protein>
    <submittedName>
        <fullName evidence="2">ECF transporter S component</fullName>
    </submittedName>
</protein>
<accession>A0A2R8A061</accession>
<keyword evidence="1" id="KW-0472">Membrane</keyword>